<reference evidence="2" key="1">
    <citation type="submission" date="2020-09" db="EMBL/GenBank/DDBJ databases">
        <title>Comparative genome analyses of four rice-infecting Rhizoctonia solani isolates reveal extensive enrichment of homogalacturonan modification genes.</title>
        <authorList>
            <person name="Lee D.-Y."/>
            <person name="Jeon J."/>
            <person name="Kim K.-T."/>
            <person name="Cheong K."/>
            <person name="Song H."/>
            <person name="Choi G."/>
            <person name="Ko J."/>
            <person name="Opiyo S.O."/>
            <person name="Zuo S."/>
            <person name="Madhav S."/>
            <person name="Lee Y.-H."/>
            <person name="Wang G.-L."/>
        </authorList>
    </citation>
    <scope>NUCLEOTIDE SEQUENCE</scope>
    <source>
        <strain evidence="2">AG1-IA YN-7</strain>
    </source>
</reference>
<feature type="compositionally biased region" description="Polar residues" evidence="1">
    <location>
        <begin position="264"/>
        <end position="275"/>
    </location>
</feature>
<name>A0A8H7GZZ6_9AGAM</name>
<feature type="region of interest" description="Disordered" evidence="1">
    <location>
        <begin position="257"/>
        <end position="288"/>
    </location>
</feature>
<protein>
    <submittedName>
        <fullName evidence="2">Uncharacterized protein</fullName>
    </submittedName>
</protein>
<proteinExistence type="predicted"/>
<sequence>MTSFVCDQQSNWRKSNCRQSPASEGELLDPERAVGHLASKNRARILSAFDFTIDGAPASIEPLLQEKRFQGLKVTGAVSSLLGQEGIYAQGLWYNNKGRFDWVWAHIDNVLKLEVRHDTRFRGGAQCIWMTTYVGEYAMGFPHKSYTKFWNAALAYFGAPSIGPLLQDDYCPDWWPAQSSGIWPGLLRPGEEQCVLTWEEELRQMTERLSVEAGAKTINLSCSSAHGSSGQLGQPAHNLRQLRPWNLAFDGGIKAKRKEPYDEVTSTDPNTSSGSKGRKRKLTGRPRA</sequence>
<gene>
    <name evidence="2" type="ORF">RHS04_09076</name>
</gene>
<organism evidence="2 3">
    <name type="scientific">Rhizoctonia solani</name>
    <dbReference type="NCBI Taxonomy" id="456999"/>
    <lineage>
        <taxon>Eukaryota</taxon>
        <taxon>Fungi</taxon>
        <taxon>Dikarya</taxon>
        <taxon>Basidiomycota</taxon>
        <taxon>Agaricomycotina</taxon>
        <taxon>Agaricomycetes</taxon>
        <taxon>Cantharellales</taxon>
        <taxon>Ceratobasidiaceae</taxon>
        <taxon>Rhizoctonia</taxon>
    </lineage>
</organism>
<accession>A0A8H7GZZ6</accession>
<dbReference type="AlphaFoldDB" id="A0A8H7GZZ6"/>
<evidence type="ECO:0000313" key="2">
    <source>
        <dbReference type="EMBL" id="KAF8668241.1"/>
    </source>
</evidence>
<evidence type="ECO:0000256" key="1">
    <source>
        <dbReference type="SAM" id="MobiDB-lite"/>
    </source>
</evidence>
<feature type="compositionally biased region" description="Basic residues" evidence="1">
    <location>
        <begin position="276"/>
        <end position="288"/>
    </location>
</feature>
<comment type="caution">
    <text evidence="2">The sequence shown here is derived from an EMBL/GenBank/DDBJ whole genome shotgun (WGS) entry which is preliminary data.</text>
</comment>
<dbReference type="EMBL" id="JACYCC010000345">
    <property type="protein sequence ID" value="KAF8668241.1"/>
    <property type="molecule type" value="Genomic_DNA"/>
</dbReference>
<dbReference type="Proteomes" id="UP000650582">
    <property type="component" value="Unassembled WGS sequence"/>
</dbReference>
<evidence type="ECO:0000313" key="3">
    <source>
        <dbReference type="Proteomes" id="UP000650582"/>
    </source>
</evidence>